<dbReference type="Pfam" id="PF00389">
    <property type="entry name" value="2-Hacid_dh"/>
    <property type="match status" value="1"/>
</dbReference>
<evidence type="ECO:0000256" key="2">
    <source>
        <dbReference type="RuleBase" id="RU003719"/>
    </source>
</evidence>
<dbReference type="PANTHER" id="PTHR10996:SF283">
    <property type="entry name" value="GLYOXYLATE_HYDROXYPYRUVATE REDUCTASE B"/>
    <property type="match status" value="1"/>
</dbReference>
<dbReference type="KEGG" id="mbu:Mbur_1596"/>
<evidence type="ECO:0000256" key="1">
    <source>
        <dbReference type="ARBA" id="ARBA00023002"/>
    </source>
</evidence>
<dbReference type="Gene3D" id="3.40.50.720">
    <property type="entry name" value="NAD(P)-binding Rossmann-like Domain"/>
    <property type="match status" value="2"/>
</dbReference>
<dbReference type="RefSeq" id="WP_011499644.1">
    <property type="nucleotide sequence ID" value="NC_007955.1"/>
</dbReference>
<organism evidence="5 6">
    <name type="scientific">Methanococcoides burtonii (strain DSM 6242 / NBRC 107633 / OCM 468 / ACE-M)</name>
    <dbReference type="NCBI Taxonomy" id="259564"/>
    <lineage>
        <taxon>Archaea</taxon>
        <taxon>Methanobacteriati</taxon>
        <taxon>Methanobacteriota</taxon>
        <taxon>Stenosarchaea group</taxon>
        <taxon>Methanomicrobia</taxon>
        <taxon>Methanosarcinales</taxon>
        <taxon>Methanosarcinaceae</taxon>
        <taxon>Methanococcoides</taxon>
    </lineage>
</organism>
<dbReference type="AlphaFoldDB" id="Q12VM6"/>
<dbReference type="EC" id="1.1.1.95" evidence="5"/>
<feature type="domain" description="D-isomer specific 2-hydroxyacid dehydrogenase NAD-binding" evidence="4">
    <location>
        <begin position="112"/>
        <end position="282"/>
    </location>
</feature>
<dbReference type="InterPro" id="IPR050223">
    <property type="entry name" value="D-isomer_2-hydroxyacid_DH"/>
</dbReference>
<evidence type="ECO:0000313" key="6">
    <source>
        <dbReference type="Proteomes" id="UP000001979"/>
    </source>
</evidence>
<dbReference type="SUPFAM" id="SSF51735">
    <property type="entry name" value="NAD(P)-binding Rossmann-fold domains"/>
    <property type="match status" value="1"/>
</dbReference>
<dbReference type="InterPro" id="IPR036291">
    <property type="entry name" value="NAD(P)-bd_dom_sf"/>
</dbReference>
<dbReference type="InterPro" id="IPR006140">
    <property type="entry name" value="D-isomer_DH_NAD-bd"/>
</dbReference>
<dbReference type="HOGENOM" id="CLU_019796_1_3_2"/>
<dbReference type="InterPro" id="IPR006139">
    <property type="entry name" value="D-isomer_2_OHA_DH_cat_dom"/>
</dbReference>
<feature type="domain" description="D-isomer specific 2-hydroxyacid dehydrogenase catalytic" evidence="3">
    <location>
        <begin position="14"/>
        <end position="313"/>
    </location>
</feature>
<dbReference type="Pfam" id="PF02826">
    <property type="entry name" value="2-Hacid_dh_C"/>
    <property type="match status" value="1"/>
</dbReference>
<gene>
    <name evidence="5" type="primary">serA</name>
    <name evidence="5" type="ordered locus">Mbur_1596</name>
</gene>
<keyword evidence="1 2" id="KW-0560">Oxidoreductase</keyword>
<name>Q12VM6_METBU</name>
<dbReference type="Proteomes" id="UP000001979">
    <property type="component" value="Chromosome"/>
</dbReference>
<dbReference type="InterPro" id="IPR029753">
    <property type="entry name" value="D-isomer_DH_CS"/>
</dbReference>
<reference evidence="6" key="1">
    <citation type="journal article" date="2009" name="ISME J.">
        <title>The genome sequence of the psychrophilic archaeon, Methanococcoides burtonii: the role of genome evolution in cold adaptation.</title>
        <authorList>
            <person name="Allen M.A."/>
            <person name="Lauro F.M."/>
            <person name="Williams T.J."/>
            <person name="Burg D."/>
            <person name="Siddiqui K.S."/>
            <person name="De Francisci D."/>
            <person name="Chong K.W."/>
            <person name="Pilak O."/>
            <person name="Chew H.H."/>
            <person name="De Maere M.Z."/>
            <person name="Ting L."/>
            <person name="Katrib M."/>
            <person name="Ng C."/>
            <person name="Sowers K.R."/>
            <person name="Galperin M.Y."/>
            <person name="Anderson I.J."/>
            <person name="Ivanova N."/>
            <person name="Dalin E."/>
            <person name="Martinez M."/>
            <person name="Lapidus A."/>
            <person name="Hauser L."/>
            <person name="Land M."/>
            <person name="Thomas T."/>
            <person name="Cavicchioli R."/>
        </authorList>
    </citation>
    <scope>NUCLEOTIDE SEQUENCE [LARGE SCALE GENOMIC DNA]</scope>
    <source>
        <strain evidence="6">DSM 6242 / NBRC 107633 / OCM 468 / ACE-M</strain>
    </source>
</reference>
<sequence length="317" mass="35341">MKVFVSTHPFSSTSQTPLELLKSNEIDVILNSHERKITTRELASDIGNSDVLIAGTERITEEVIKNAPNLKLISRVGVGLDGVNFELCNKYGIKVTYTPDAPTMAVAELCVGIILDLSRKISYTDRNVRKGVWDRYMGNLLYGKTVGIFGMGRIGKSLVHLLSSFNVKFLVNDITPDFSFGRLYNIEFVSKNDVLEKSDIISINIPLKKDTYDFITLNEIKKMRSNAILINTARGGIVNESDLYEALKNSMISGAGIDVFEEEPYKGKLTELGNCVLTCHVGASTINSRTEMETQAVEEVIRFKNERPLKNEVFANE</sequence>
<dbReference type="GO" id="GO:0016618">
    <property type="term" value="F:hydroxypyruvate reductase [NAD(P)H] activity"/>
    <property type="evidence" value="ECO:0007669"/>
    <property type="project" value="TreeGrafter"/>
</dbReference>
<evidence type="ECO:0000313" key="5">
    <source>
        <dbReference type="EMBL" id="ABE52500.1"/>
    </source>
</evidence>
<protein>
    <submittedName>
        <fullName evidence="5">D-3-phosphoglycerate dehydrogenase</fullName>
        <ecNumber evidence="5">1.1.1.95</ecNumber>
    </submittedName>
</protein>
<dbReference type="SUPFAM" id="SSF52283">
    <property type="entry name" value="Formate/glycerate dehydrogenase catalytic domain-like"/>
    <property type="match status" value="1"/>
</dbReference>
<evidence type="ECO:0000259" key="4">
    <source>
        <dbReference type="Pfam" id="PF02826"/>
    </source>
</evidence>
<evidence type="ECO:0000259" key="3">
    <source>
        <dbReference type="Pfam" id="PF00389"/>
    </source>
</evidence>
<proteinExistence type="inferred from homology"/>
<dbReference type="OrthoDB" id="7437at2157"/>
<keyword evidence="6" id="KW-1185">Reference proteome</keyword>
<dbReference type="PROSITE" id="PS00671">
    <property type="entry name" value="D_2_HYDROXYACID_DH_3"/>
    <property type="match status" value="1"/>
</dbReference>
<dbReference type="GO" id="GO:0004617">
    <property type="term" value="F:phosphoglycerate dehydrogenase activity"/>
    <property type="evidence" value="ECO:0007669"/>
    <property type="project" value="UniProtKB-EC"/>
</dbReference>
<dbReference type="GO" id="GO:0030267">
    <property type="term" value="F:glyoxylate reductase (NADPH) activity"/>
    <property type="evidence" value="ECO:0007669"/>
    <property type="project" value="TreeGrafter"/>
</dbReference>
<accession>Q12VM6</accession>
<comment type="similarity">
    <text evidence="2">Belongs to the D-isomer specific 2-hydroxyacid dehydrogenase family.</text>
</comment>
<dbReference type="PANTHER" id="PTHR10996">
    <property type="entry name" value="2-HYDROXYACID DEHYDROGENASE-RELATED"/>
    <property type="match status" value="1"/>
</dbReference>
<dbReference type="EMBL" id="CP000300">
    <property type="protein sequence ID" value="ABE52500.1"/>
    <property type="molecule type" value="Genomic_DNA"/>
</dbReference>
<dbReference type="GO" id="GO:0005829">
    <property type="term" value="C:cytosol"/>
    <property type="evidence" value="ECO:0007669"/>
    <property type="project" value="TreeGrafter"/>
</dbReference>
<dbReference type="GeneID" id="3998683"/>
<dbReference type="CDD" id="cd12172">
    <property type="entry name" value="PGDH_like_2"/>
    <property type="match status" value="1"/>
</dbReference>
<dbReference type="GO" id="GO:0051287">
    <property type="term" value="F:NAD binding"/>
    <property type="evidence" value="ECO:0007669"/>
    <property type="project" value="InterPro"/>
</dbReference>
<dbReference type="STRING" id="259564.Mbur_1596"/>